<comment type="caution">
    <text evidence="12">The sequence shown here is derived from an EMBL/GenBank/DDBJ whole genome shotgun (WGS) entry which is preliminary data.</text>
</comment>
<keyword evidence="8" id="KW-0157">Chromophore</keyword>
<dbReference type="Pfam" id="PF01036">
    <property type="entry name" value="Bac_rhodopsin"/>
    <property type="match status" value="1"/>
</dbReference>
<dbReference type="RefSeq" id="WP_343764984.1">
    <property type="nucleotide sequence ID" value="NZ_BAAAFG010000013.1"/>
</dbReference>
<comment type="similarity">
    <text evidence="2">Belongs to the archaeal/bacterial/fungal opsin family.</text>
</comment>
<evidence type="ECO:0000256" key="1">
    <source>
        <dbReference type="ARBA" id="ARBA00004141"/>
    </source>
</evidence>
<evidence type="ECO:0000256" key="7">
    <source>
        <dbReference type="ARBA" id="ARBA00022989"/>
    </source>
</evidence>
<evidence type="ECO:0000256" key="6">
    <source>
        <dbReference type="ARBA" id="ARBA00022925"/>
    </source>
</evidence>
<gene>
    <name evidence="12" type="ORF">GCM10009117_12830</name>
</gene>
<name>A0ABN1MG38_9FLAO</name>
<dbReference type="PRINTS" id="PR00251">
    <property type="entry name" value="BACTRLOPSIN"/>
</dbReference>
<dbReference type="Gene3D" id="1.20.1070.10">
    <property type="entry name" value="Rhodopsin 7-helix transmembrane proteins"/>
    <property type="match status" value="1"/>
</dbReference>
<comment type="subcellular location">
    <subcellularLocation>
        <location evidence="1">Membrane</location>
        <topology evidence="1">Multi-pass membrane protein</topology>
    </subcellularLocation>
</comment>
<proteinExistence type="inferred from homology"/>
<keyword evidence="6" id="KW-0681">Retinal protein</keyword>
<evidence type="ECO:0000313" key="13">
    <source>
        <dbReference type="Proteomes" id="UP001500507"/>
    </source>
</evidence>
<feature type="transmembrane region" description="Helical" evidence="11">
    <location>
        <begin position="155"/>
        <end position="178"/>
    </location>
</feature>
<evidence type="ECO:0000256" key="10">
    <source>
        <dbReference type="ARBA" id="ARBA00023170"/>
    </source>
</evidence>
<sequence length="275" mass="30792">MFTNIENLFDYSVAQFEAIDHLLTMGVGAHFAALVFFLVVSRFVAPNYRVATALSCIVMLSAGFILYGQSNLWSESFAFNGTNYELSDSTFSNGFRYVNWMVTIPCLLTQLLIVMNLKGTEIFKKATILILAAWGMIVTGYIGQLYEVSNITSLLIWGAVSTLCFIVLNWVVGNVIGYNRKHLYGNTGSTIWKVFGLMMFAWTLYPIAYLIPWFMNSADGVVLRQLLFTIADITSKIIYGMMITYIAVQQSAARGYVPAKKVLNLVGYNHDKSVD</sequence>
<dbReference type="Proteomes" id="UP001500507">
    <property type="component" value="Unassembled WGS sequence"/>
</dbReference>
<evidence type="ECO:0000256" key="8">
    <source>
        <dbReference type="ARBA" id="ARBA00022991"/>
    </source>
</evidence>
<evidence type="ECO:0000313" key="12">
    <source>
        <dbReference type="EMBL" id="GAA0872136.1"/>
    </source>
</evidence>
<keyword evidence="13" id="KW-1185">Reference proteome</keyword>
<keyword evidence="5 11" id="KW-0812">Transmembrane</keyword>
<feature type="transmembrane region" description="Helical" evidence="11">
    <location>
        <begin position="22"/>
        <end position="41"/>
    </location>
</feature>
<protein>
    <submittedName>
        <fullName evidence="12">Bacteriorhodopsin-like</fullName>
    </submittedName>
</protein>
<reference evidence="12 13" key="1">
    <citation type="journal article" date="2019" name="Int. J. Syst. Evol. Microbiol.">
        <title>The Global Catalogue of Microorganisms (GCM) 10K type strain sequencing project: providing services to taxonomists for standard genome sequencing and annotation.</title>
        <authorList>
            <consortium name="The Broad Institute Genomics Platform"/>
            <consortium name="The Broad Institute Genome Sequencing Center for Infectious Disease"/>
            <person name="Wu L."/>
            <person name="Ma J."/>
        </authorList>
    </citation>
    <scope>NUCLEOTIDE SEQUENCE [LARGE SCALE GENOMIC DNA]</scope>
    <source>
        <strain evidence="12 13">JCM 16082</strain>
    </source>
</reference>
<evidence type="ECO:0000256" key="3">
    <source>
        <dbReference type="ARBA" id="ARBA00022543"/>
    </source>
</evidence>
<dbReference type="InterPro" id="IPR001425">
    <property type="entry name" value="Arc/bac/fun_rhodopsins"/>
</dbReference>
<dbReference type="SMART" id="SM01021">
    <property type="entry name" value="Bac_rhodopsin"/>
    <property type="match status" value="1"/>
</dbReference>
<keyword evidence="10" id="KW-0675">Receptor</keyword>
<feature type="transmembrane region" description="Helical" evidence="11">
    <location>
        <begin position="48"/>
        <end position="67"/>
    </location>
</feature>
<keyword evidence="7 11" id="KW-1133">Transmembrane helix</keyword>
<accession>A0ABN1MG38</accession>
<feature type="transmembrane region" description="Helical" evidence="11">
    <location>
        <begin position="226"/>
        <end position="248"/>
    </location>
</feature>
<evidence type="ECO:0000256" key="9">
    <source>
        <dbReference type="ARBA" id="ARBA00023136"/>
    </source>
</evidence>
<evidence type="ECO:0000256" key="4">
    <source>
        <dbReference type="ARBA" id="ARBA00022606"/>
    </source>
</evidence>
<dbReference type="SUPFAM" id="SSF81321">
    <property type="entry name" value="Family A G protein-coupled receptor-like"/>
    <property type="match status" value="1"/>
</dbReference>
<organism evidence="12 13">
    <name type="scientific">Gangjinia marincola</name>
    <dbReference type="NCBI Taxonomy" id="578463"/>
    <lineage>
        <taxon>Bacteria</taxon>
        <taxon>Pseudomonadati</taxon>
        <taxon>Bacteroidota</taxon>
        <taxon>Flavobacteriia</taxon>
        <taxon>Flavobacteriales</taxon>
        <taxon>Flavobacteriaceae</taxon>
        <taxon>Gangjinia</taxon>
    </lineage>
</organism>
<keyword evidence="3" id="KW-0600">Photoreceptor protein</keyword>
<dbReference type="EMBL" id="BAAAFG010000013">
    <property type="protein sequence ID" value="GAA0872136.1"/>
    <property type="molecule type" value="Genomic_DNA"/>
</dbReference>
<dbReference type="PANTHER" id="PTHR28286:SF2">
    <property type="entry name" value="BACTERIORHODOPSIN _OPSIN, NOPA (EUROFUNG)"/>
    <property type="match status" value="1"/>
</dbReference>
<feature type="transmembrane region" description="Helical" evidence="11">
    <location>
        <begin position="97"/>
        <end position="114"/>
    </location>
</feature>
<dbReference type="PANTHER" id="PTHR28286">
    <property type="match status" value="1"/>
</dbReference>
<keyword evidence="9 11" id="KW-0472">Membrane</keyword>
<feature type="transmembrane region" description="Helical" evidence="11">
    <location>
        <begin position="126"/>
        <end position="143"/>
    </location>
</feature>
<keyword evidence="4" id="KW-0716">Sensory transduction</keyword>
<feature type="transmembrane region" description="Helical" evidence="11">
    <location>
        <begin position="190"/>
        <end position="214"/>
    </location>
</feature>
<evidence type="ECO:0000256" key="2">
    <source>
        <dbReference type="ARBA" id="ARBA00008130"/>
    </source>
</evidence>
<evidence type="ECO:0000256" key="11">
    <source>
        <dbReference type="SAM" id="Phobius"/>
    </source>
</evidence>
<evidence type="ECO:0000256" key="5">
    <source>
        <dbReference type="ARBA" id="ARBA00022692"/>
    </source>
</evidence>